<keyword evidence="8" id="KW-0732">Signal</keyword>
<dbReference type="GO" id="GO:0005506">
    <property type="term" value="F:iron ion binding"/>
    <property type="evidence" value="ECO:0007669"/>
    <property type="project" value="InterPro"/>
</dbReference>
<dbReference type="GO" id="GO:0020037">
    <property type="term" value="F:heme binding"/>
    <property type="evidence" value="ECO:0007669"/>
    <property type="project" value="InterPro"/>
</dbReference>
<feature type="binding site" description="covalent" evidence="7">
    <location>
        <position position="146"/>
    </location>
    <ligand>
        <name>heme c</name>
        <dbReference type="ChEBI" id="CHEBI:61717"/>
    </ligand>
</feature>
<evidence type="ECO:0000256" key="6">
    <source>
        <dbReference type="PIRSR" id="PIRSR000027-1"/>
    </source>
</evidence>
<evidence type="ECO:0000313" key="9">
    <source>
        <dbReference type="EMBL" id="MDO6542083.1"/>
    </source>
</evidence>
<feature type="signal peptide" evidence="8">
    <location>
        <begin position="1"/>
        <end position="25"/>
    </location>
</feature>
<evidence type="ECO:0000256" key="7">
    <source>
        <dbReference type="PIRSR" id="PIRSR000027-2"/>
    </source>
</evidence>
<dbReference type="InterPro" id="IPR010980">
    <property type="entry name" value="Cyt_c/b562"/>
</dbReference>
<feature type="binding site" description="covalent" evidence="7">
    <location>
        <position position="143"/>
    </location>
    <ligand>
        <name>heme c</name>
        <dbReference type="ChEBI" id="CHEBI:61717"/>
    </ligand>
</feature>
<dbReference type="Proteomes" id="UP001170624">
    <property type="component" value="Unassembled WGS sequence"/>
</dbReference>
<proteinExistence type="predicted"/>
<dbReference type="GO" id="GO:0042597">
    <property type="term" value="C:periplasmic space"/>
    <property type="evidence" value="ECO:0007669"/>
    <property type="project" value="InterPro"/>
</dbReference>
<sequence>MRKPMNKKVCALVLLPLVISLPVIAKTGVESDDQAIAQRQTAFSSIESDLKTASKSIDGQDTDWQQLALLSAQLTDHSKALMTLFPEGSQSGSKAKKEVWNKPEKFNVLLAQMDTGFQQMYQASEQQNLNELKAGLSQAEKTCRGCHRSYRARF</sequence>
<accession>A0AAW7Y438</accession>
<dbReference type="Pfam" id="PF01322">
    <property type="entry name" value="Cytochrom_C_2"/>
    <property type="match status" value="1"/>
</dbReference>
<comment type="caution">
    <text evidence="9">The sequence shown here is derived from an EMBL/GenBank/DDBJ whole genome shotgun (WGS) entry which is preliminary data.</text>
</comment>
<feature type="binding site" description="axial binding residue" evidence="6">
    <location>
        <position position="147"/>
    </location>
    <ligand>
        <name>heme c</name>
        <dbReference type="ChEBI" id="CHEBI:61717"/>
    </ligand>
    <ligandPart>
        <name>Fe</name>
        <dbReference type="ChEBI" id="CHEBI:18248"/>
    </ligandPart>
</feature>
<keyword evidence="2 7" id="KW-0349">Heme</keyword>
<dbReference type="SUPFAM" id="SSF47175">
    <property type="entry name" value="Cytochromes"/>
    <property type="match status" value="1"/>
</dbReference>
<evidence type="ECO:0000256" key="2">
    <source>
        <dbReference type="ARBA" id="ARBA00022617"/>
    </source>
</evidence>
<evidence type="ECO:0000256" key="5">
    <source>
        <dbReference type="ARBA" id="ARBA00023004"/>
    </source>
</evidence>
<dbReference type="PIRSF" id="PIRSF000027">
    <property type="entry name" value="Cytc_c_prime"/>
    <property type="match status" value="1"/>
</dbReference>
<dbReference type="GO" id="GO:0009055">
    <property type="term" value="F:electron transfer activity"/>
    <property type="evidence" value="ECO:0007669"/>
    <property type="project" value="InterPro"/>
</dbReference>
<reference evidence="9" key="1">
    <citation type="submission" date="2023-07" db="EMBL/GenBank/DDBJ databases">
        <title>Genome content predicts the carbon catabolic preferences of heterotrophic bacteria.</title>
        <authorList>
            <person name="Gralka M."/>
        </authorList>
    </citation>
    <scope>NUCLEOTIDE SEQUENCE</scope>
    <source>
        <strain evidence="9">G2M05</strain>
    </source>
</reference>
<comment type="PTM">
    <text evidence="7">Binds 1 heme group per subunit.</text>
</comment>
<evidence type="ECO:0000256" key="8">
    <source>
        <dbReference type="SAM" id="SignalP"/>
    </source>
</evidence>
<keyword evidence="3 6" id="KW-0479">Metal-binding</keyword>
<dbReference type="Gene3D" id="1.20.120.10">
    <property type="entry name" value="Cytochrome c/b562"/>
    <property type="match status" value="1"/>
</dbReference>
<name>A0AAW7Y438_9GAMM</name>
<evidence type="ECO:0000256" key="4">
    <source>
        <dbReference type="ARBA" id="ARBA00022982"/>
    </source>
</evidence>
<protein>
    <submittedName>
        <fullName evidence="9">Cytochrome c</fullName>
    </submittedName>
</protein>
<keyword evidence="5 6" id="KW-0408">Iron</keyword>
<dbReference type="GO" id="GO:0022900">
    <property type="term" value="P:electron transport chain"/>
    <property type="evidence" value="ECO:0007669"/>
    <property type="project" value="InterPro"/>
</dbReference>
<keyword evidence="1" id="KW-0813">Transport</keyword>
<organism evidence="9 10">
    <name type="scientific">Photobacterium sanguinicancri</name>
    <dbReference type="NCBI Taxonomy" id="875932"/>
    <lineage>
        <taxon>Bacteria</taxon>
        <taxon>Pseudomonadati</taxon>
        <taxon>Pseudomonadota</taxon>
        <taxon>Gammaproteobacteria</taxon>
        <taxon>Vibrionales</taxon>
        <taxon>Vibrionaceae</taxon>
        <taxon>Photobacterium</taxon>
    </lineage>
</organism>
<dbReference type="InterPro" id="IPR002321">
    <property type="entry name" value="Cyt_c_II"/>
</dbReference>
<feature type="chain" id="PRO_5043981387" evidence="8">
    <location>
        <begin position="26"/>
        <end position="154"/>
    </location>
</feature>
<evidence type="ECO:0000313" key="10">
    <source>
        <dbReference type="Proteomes" id="UP001170624"/>
    </source>
</evidence>
<evidence type="ECO:0000256" key="3">
    <source>
        <dbReference type="ARBA" id="ARBA00022723"/>
    </source>
</evidence>
<dbReference type="EMBL" id="JAUOPU010000004">
    <property type="protein sequence ID" value="MDO6542083.1"/>
    <property type="molecule type" value="Genomic_DNA"/>
</dbReference>
<gene>
    <name evidence="9" type="ORF">Q4568_06045</name>
</gene>
<dbReference type="AlphaFoldDB" id="A0AAW7Y438"/>
<evidence type="ECO:0000256" key="1">
    <source>
        <dbReference type="ARBA" id="ARBA00022448"/>
    </source>
</evidence>
<dbReference type="PROSITE" id="PS51009">
    <property type="entry name" value="CYTCII"/>
    <property type="match status" value="1"/>
</dbReference>
<dbReference type="RefSeq" id="WP_303498676.1">
    <property type="nucleotide sequence ID" value="NZ_JAUOPU010000004.1"/>
</dbReference>
<dbReference type="InterPro" id="IPR012127">
    <property type="entry name" value="Cyt_c_prime"/>
</dbReference>
<keyword evidence="4" id="KW-0249">Electron transport</keyword>